<dbReference type="Pfam" id="PF06985">
    <property type="entry name" value="HET"/>
    <property type="match status" value="1"/>
</dbReference>
<feature type="non-terminal residue" evidence="2">
    <location>
        <position position="138"/>
    </location>
</feature>
<accession>A0A072PS71</accession>
<dbReference type="GeneID" id="25275630"/>
<gene>
    <name evidence="2" type="ORF">A1O9_00679</name>
</gene>
<organism evidence="2 3">
    <name type="scientific">Exophiala aquamarina CBS 119918</name>
    <dbReference type="NCBI Taxonomy" id="1182545"/>
    <lineage>
        <taxon>Eukaryota</taxon>
        <taxon>Fungi</taxon>
        <taxon>Dikarya</taxon>
        <taxon>Ascomycota</taxon>
        <taxon>Pezizomycotina</taxon>
        <taxon>Eurotiomycetes</taxon>
        <taxon>Chaetothyriomycetidae</taxon>
        <taxon>Chaetothyriales</taxon>
        <taxon>Herpotrichiellaceae</taxon>
        <taxon>Exophiala</taxon>
    </lineage>
</organism>
<dbReference type="InterPro" id="IPR052895">
    <property type="entry name" value="HetReg/Transcr_Mod"/>
</dbReference>
<proteinExistence type="predicted"/>
<protein>
    <recommendedName>
        <fullName evidence="1">Heterokaryon incompatibility domain-containing protein</fullName>
    </recommendedName>
</protein>
<dbReference type="HOGENOM" id="CLU_004184_6_2_1"/>
<name>A0A072PS71_9EURO</name>
<evidence type="ECO:0000313" key="3">
    <source>
        <dbReference type="Proteomes" id="UP000027920"/>
    </source>
</evidence>
<keyword evidence="3" id="KW-1185">Reference proteome</keyword>
<dbReference type="InterPro" id="IPR010730">
    <property type="entry name" value="HET"/>
</dbReference>
<feature type="non-terminal residue" evidence="2">
    <location>
        <position position="1"/>
    </location>
</feature>
<evidence type="ECO:0000259" key="1">
    <source>
        <dbReference type="Pfam" id="PF06985"/>
    </source>
</evidence>
<dbReference type="Proteomes" id="UP000027920">
    <property type="component" value="Unassembled WGS sequence"/>
</dbReference>
<dbReference type="RefSeq" id="XP_013265296.1">
    <property type="nucleotide sequence ID" value="XM_013409842.1"/>
</dbReference>
<dbReference type="STRING" id="1182545.A0A072PS71"/>
<dbReference type="PANTHER" id="PTHR24148:SF64">
    <property type="entry name" value="HETEROKARYON INCOMPATIBILITY DOMAIN-CONTAINING PROTEIN"/>
    <property type="match status" value="1"/>
</dbReference>
<dbReference type="PANTHER" id="PTHR24148">
    <property type="entry name" value="ANKYRIN REPEAT DOMAIN-CONTAINING PROTEIN 39 HOMOLOG-RELATED"/>
    <property type="match status" value="1"/>
</dbReference>
<dbReference type="AlphaFoldDB" id="A0A072PS71"/>
<dbReference type="EMBL" id="AMGV01000001">
    <property type="protein sequence ID" value="KEF62706.1"/>
    <property type="molecule type" value="Genomic_DNA"/>
</dbReference>
<evidence type="ECO:0000313" key="2">
    <source>
        <dbReference type="EMBL" id="KEF62706.1"/>
    </source>
</evidence>
<sequence length="138" mass="15881">AIYHPLHSTSNAIQIRLCSLLPGSFGDRINCRITNFDLNSTLEFEALSYTWGDLRERIPIEADSETILITKSIATALEYLRSESDSRYLWIDAISIDQENNDERNSQVALMRRIYRSAMRVISWLGIRDSSMDAFVEM</sequence>
<dbReference type="OrthoDB" id="4113531at2759"/>
<reference evidence="2 3" key="1">
    <citation type="submission" date="2013-03" db="EMBL/GenBank/DDBJ databases">
        <title>The Genome Sequence of Exophiala aquamarina CBS 119918.</title>
        <authorList>
            <consortium name="The Broad Institute Genomics Platform"/>
            <person name="Cuomo C."/>
            <person name="de Hoog S."/>
            <person name="Gorbushina A."/>
            <person name="Walker B."/>
            <person name="Young S.K."/>
            <person name="Zeng Q."/>
            <person name="Gargeya S."/>
            <person name="Fitzgerald M."/>
            <person name="Haas B."/>
            <person name="Abouelleil A."/>
            <person name="Allen A.W."/>
            <person name="Alvarado L."/>
            <person name="Arachchi H.M."/>
            <person name="Berlin A.M."/>
            <person name="Chapman S.B."/>
            <person name="Gainer-Dewar J."/>
            <person name="Goldberg J."/>
            <person name="Griggs A."/>
            <person name="Gujja S."/>
            <person name="Hansen M."/>
            <person name="Howarth C."/>
            <person name="Imamovic A."/>
            <person name="Ireland A."/>
            <person name="Larimer J."/>
            <person name="McCowan C."/>
            <person name="Murphy C."/>
            <person name="Pearson M."/>
            <person name="Poon T.W."/>
            <person name="Priest M."/>
            <person name="Roberts A."/>
            <person name="Saif S."/>
            <person name="Shea T."/>
            <person name="Sisk P."/>
            <person name="Sykes S."/>
            <person name="Wortman J."/>
            <person name="Nusbaum C."/>
            <person name="Birren B."/>
        </authorList>
    </citation>
    <scope>NUCLEOTIDE SEQUENCE [LARGE SCALE GENOMIC DNA]</scope>
    <source>
        <strain evidence="2 3">CBS 119918</strain>
    </source>
</reference>
<comment type="caution">
    <text evidence="2">The sequence shown here is derived from an EMBL/GenBank/DDBJ whole genome shotgun (WGS) entry which is preliminary data.</text>
</comment>
<feature type="domain" description="Heterokaryon incompatibility" evidence="1">
    <location>
        <begin position="44"/>
        <end position="132"/>
    </location>
</feature>
<dbReference type="VEuPathDB" id="FungiDB:A1O9_00679"/>